<dbReference type="Pfam" id="PF14392">
    <property type="entry name" value="zf-CCHC_4"/>
    <property type="match status" value="1"/>
</dbReference>
<evidence type="ECO:0000259" key="3">
    <source>
        <dbReference type="PROSITE" id="PS50158"/>
    </source>
</evidence>
<keyword evidence="1" id="KW-0479">Metal-binding</keyword>
<feature type="compositionally biased region" description="Polar residues" evidence="2">
    <location>
        <begin position="7"/>
        <end position="24"/>
    </location>
</feature>
<dbReference type="InterPro" id="IPR025836">
    <property type="entry name" value="Zn_knuckle_CX2CX4HX4C"/>
</dbReference>
<name>A0ABR0MYZ1_GOSAR</name>
<feature type="region of interest" description="Disordered" evidence="2">
    <location>
        <begin position="7"/>
        <end position="26"/>
    </location>
</feature>
<evidence type="ECO:0000313" key="4">
    <source>
        <dbReference type="EMBL" id="KAK5783328.1"/>
    </source>
</evidence>
<sequence length="211" mass="23205">MPAFLITTSSSRPLPKTVASSQRQGPPCSDVGLILALFQLLVDYRLSTFWGILRSEINGDICRLRVNLDVQKPLKRGVFVLSDNGVKSWVSFKCEKLPIYCFGCGRMGHSLNKCLMLSLVEKSKVSNDPPYSVALKAESKLAGKESIKLNGFANKVNNQASYIGLLAQRTTDTDMDTDFLVTQGDAIGGRKLASWLKDGSDGDRTKRLKVE</sequence>
<feature type="domain" description="CCHC-type" evidence="3">
    <location>
        <begin position="101"/>
        <end position="114"/>
    </location>
</feature>
<evidence type="ECO:0000256" key="1">
    <source>
        <dbReference type="PROSITE-ProRule" id="PRU00047"/>
    </source>
</evidence>
<dbReference type="PANTHER" id="PTHR31286">
    <property type="entry name" value="GLYCINE-RICH CELL WALL STRUCTURAL PROTEIN 1.8-LIKE"/>
    <property type="match status" value="1"/>
</dbReference>
<protein>
    <recommendedName>
        <fullName evidence="3">CCHC-type domain-containing protein</fullName>
    </recommendedName>
</protein>
<keyword evidence="1" id="KW-0863">Zinc-finger</keyword>
<comment type="caution">
    <text evidence="4">The sequence shown here is derived from an EMBL/GenBank/DDBJ whole genome shotgun (WGS) entry which is preliminary data.</text>
</comment>
<evidence type="ECO:0000313" key="5">
    <source>
        <dbReference type="Proteomes" id="UP001358586"/>
    </source>
</evidence>
<dbReference type="PANTHER" id="PTHR31286:SF167">
    <property type="entry name" value="OS09G0268800 PROTEIN"/>
    <property type="match status" value="1"/>
</dbReference>
<gene>
    <name evidence="4" type="ORF">PVK06_037836</name>
</gene>
<dbReference type="EMBL" id="JARKNE010000011">
    <property type="protein sequence ID" value="KAK5783328.1"/>
    <property type="molecule type" value="Genomic_DNA"/>
</dbReference>
<dbReference type="Proteomes" id="UP001358586">
    <property type="component" value="Chromosome 11"/>
</dbReference>
<dbReference type="InterPro" id="IPR001878">
    <property type="entry name" value="Znf_CCHC"/>
</dbReference>
<dbReference type="PROSITE" id="PS50158">
    <property type="entry name" value="ZF_CCHC"/>
    <property type="match status" value="1"/>
</dbReference>
<keyword evidence="5" id="KW-1185">Reference proteome</keyword>
<reference evidence="4 5" key="1">
    <citation type="submission" date="2023-03" db="EMBL/GenBank/DDBJ databases">
        <title>WGS of Gossypium arboreum.</title>
        <authorList>
            <person name="Yu D."/>
        </authorList>
    </citation>
    <scope>NUCLEOTIDE SEQUENCE [LARGE SCALE GENOMIC DNA]</scope>
    <source>
        <tissue evidence="4">Leaf</tissue>
    </source>
</reference>
<keyword evidence="1" id="KW-0862">Zinc</keyword>
<accession>A0ABR0MYZ1</accession>
<dbReference type="InterPro" id="IPR040256">
    <property type="entry name" value="At4g02000-like"/>
</dbReference>
<evidence type="ECO:0000256" key="2">
    <source>
        <dbReference type="SAM" id="MobiDB-lite"/>
    </source>
</evidence>
<organism evidence="4 5">
    <name type="scientific">Gossypium arboreum</name>
    <name type="common">Tree cotton</name>
    <name type="synonym">Gossypium nanking</name>
    <dbReference type="NCBI Taxonomy" id="29729"/>
    <lineage>
        <taxon>Eukaryota</taxon>
        <taxon>Viridiplantae</taxon>
        <taxon>Streptophyta</taxon>
        <taxon>Embryophyta</taxon>
        <taxon>Tracheophyta</taxon>
        <taxon>Spermatophyta</taxon>
        <taxon>Magnoliopsida</taxon>
        <taxon>eudicotyledons</taxon>
        <taxon>Gunneridae</taxon>
        <taxon>Pentapetalae</taxon>
        <taxon>rosids</taxon>
        <taxon>malvids</taxon>
        <taxon>Malvales</taxon>
        <taxon>Malvaceae</taxon>
        <taxon>Malvoideae</taxon>
        <taxon>Gossypium</taxon>
    </lineage>
</organism>
<proteinExistence type="predicted"/>